<comment type="caution">
    <text evidence="2">The sequence shown here is derived from an EMBL/GenBank/DDBJ whole genome shotgun (WGS) entry which is preliminary data.</text>
</comment>
<keyword evidence="3" id="KW-1185">Reference proteome</keyword>
<protein>
    <submittedName>
        <fullName evidence="2">Uncharacterized protein</fullName>
    </submittedName>
</protein>
<sequence>SLNLSLRPNKPECKLDGPKRNPTWPFPWPLRDMTFKSDVGAERLFDHDLRRERPYPFLVLLLAFDYGTQAPNLSSNLLQEGEDGAYQGGHGQGGQENLNGKSTPALEGPMSRGRLKRIQEEVQHKLAHLKANNRPKKGGGHPNNIGSNLGQISQGHNQAMPNLVEQKSN</sequence>
<reference evidence="2" key="1">
    <citation type="submission" date="2018-05" db="EMBL/GenBank/DDBJ databases">
        <title>Draft genome of Mucuna pruriens seed.</title>
        <authorList>
            <person name="Nnadi N.E."/>
            <person name="Vos R."/>
            <person name="Hasami M.H."/>
            <person name="Devisetty U.K."/>
            <person name="Aguiy J.C."/>
        </authorList>
    </citation>
    <scope>NUCLEOTIDE SEQUENCE [LARGE SCALE GENOMIC DNA]</scope>
    <source>
        <strain evidence="2">JCA_2017</strain>
    </source>
</reference>
<feature type="compositionally biased region" description="Polar residues" evidence="1">
    <location>
        <begin position="144"/>
        <end position="169"/>
    </location>
</feature>
<accession>A0A371IA29</accession>
<dbReference type="Proteomes" id="UP000257109">
    <property type="component" value="Unassembled WGS sequence"/>
</dbReference>
<feature type="non-terminal residue" evidence="2">
    <location>
        <position position="1"/>
    </location>
</feature>
<feature type="compositionally biased region" description="Basic and acidic residues" evidence="1">
    <location>
        <begin position="9"/>
        <end position="19"/>
    </location>
</feature>
<gene>
    <name evidence="2" type="ORF">CR513_03376</name>
</gene>
<feature type="non-terminal residue" evidence="2">
    <location>
        <position position="169"/>
    </location>
</feature>
<evidence type="ECO:0000313" key="2">
    <source>
        <dbReference type="EMBL" id="RDY11897.1"/>
    </source>
</evidence>
<dbReference type="EMBL" id="QJKJ01000559">
    <property type="protein sequence ID" value="RDY11897.1"/>
    <property type="molecule type" value="Genomic_DNA"/>
</dbReference>
<feature type="region of interest" description="Disordered" evidence="1">
    <location>
        <begin position="128"/>
        <end position="169"/>
    </location>
</feature>
<feature type="region of interest" description="Disordered" evidence="1">
    <location>
        <begin position="1"/>
        <end position="21"/>
    </location>
</feature>
<feature type="region of interest" description="Disordered" evidence="1">
    <location>
        <begin position="79"/>
        <end position="108"/>
    </location>
</feature>
<feature type="compositionally biased region" description="Basic residues" evidence="1">
    <location>
        <begin position="128"/>
        <end position="139"/>
    </location>
</feature>
<evidence type="ECO:0000256" key="1">
    <source>
        <dbReference type="SAM" id="MobiDB-lite"/>
    </source>
</evidence>
<organism evidence="2 3">
    <name type="scientific">Mucuna pruriens</name>
    <name type="common">Velvet bean</name>
    <name type="synonym">Dolichos pruriens</name>
    <dbReference type="NCBI Taxonomy" id="157652"/>
    <lineage>
        <taxon>Eukaryota</taxon>
        <taxon>Viridiplantae</taxon>
        <taxon>Streptophyta</taxon>
        <taxon>Embryophyta</taxon>
        <taxon>Tracheophyta</taxon>
        <taxon>Spermatophyta</taxon>
        <taxon>Magnoliopsida</taxon>
        <taxon>eudicotyledons</taxon>
        <taxon>Gunneridae</taxon>
        <taxon>Pentapetalae</taxon>
        <taxon>rosids</taxon>
        <taxon>fabids</taxon>
        <taxon>Fabales</taxon>
        <taxon>Fabaceae</taxon>
        <taxon>Papilionoideae</taxon>
        <taxon>50 kb inversion clade</taxon>
        <taxon>NPAAA clade</taxon>
        <taxon>indigoferoid/millettioid clade</taxon>
        <taxon>Phaseoleae</taxon>
        <taxon>Mucuna</taxon>
    </lineage>
</organism>
<proteinExistence type="predicted"/>
<evidence type="ECO:0000313" key="3">
    <source>
        <dbReference type="Proteomes" id="UP000257109"/>
    </source>
</evidence>
<dbReference type="AlphaFoldDB" id="A0A371IA29"/>
<name>A0A371IA29_MUCPR</name>